<evidence type="ECO:0000256" key="1">
    <source>
        <dbReference type="SAM" id="SignalP"/>
    </source>
</evidence>
<gene>
    <name evidence="3" type="ORF">MN202_19450</name>
</gene>
<dbReference type="InterPro" id="IPR050789">
    <property type="entry name" value="Diverse_Enzym_Activities"/>
</dbReference>
<sequence length="408" mass="44562">MNNYKQVIAAVVLLISLSASASGTADSVAPAAYRHASEDIGTVRQVYDGKLYPDIQVNTFRNIDRLFPSRTVARGPVISQLPLSPQPLKDFAYSVDGQTYDLYDVLSMNRVSGLLIIKNGAIVFEQYLLGNGPDTRWMSMSVVKSITATLIGAAIQDGLINSIDDPIVNYLPRFNGTAYEGVTVKHLLQMSSGVAWNETYTDPASDRRRMLEAQLSQQPGAILDLMASLPRAAKPGTLWNYSTGETQLAGALVRAATGKPVAQYLSEKIWSKLGMQADASWWLQSPDGLEIGGSGLSATLRDYARLGLFWLNDGVIRTGGKTQRVLPPGWMQAASSRQLIGGKTVDYGYMLWPMHGNSYAAEGIFGQYLFVDPDKQLVVAMWSAQSKPLHRAGLNEYAFLQALSAHFQ</sequence>
<dbReference type="Gene3D" id="3.40.710.10">
    <property type="entry name" value="DD-peptidase/beta-lactamase superfamily"/>
    <property type="match status" value="1"/>
</dbReference>
<dbReference type="Proteomes" id="UP001375382">
    <property type="component" value="Unassembled WGS sequence"/>
</dbReference>
<organism evidence="3 4">
    <name type="scientific">Rheinheimera muenzenbergensis</name>
    <dbReference type="NCBI Taxonomy" id="1193628"/>
    <lineage>
        <taxon>Bacteria</taxon>
        <taxon>Pseudomonadati</taxon>
        <taxon>Pseudomonadota</taxon>
        <taxon>Gammaproteobacteria</taxon>
        <taxon>Chromatiales</taxon>
        <taxon>Chromatiaceae</taxon>
        <taxon>Rheinheimera</taxon>
    </lineage>
</organism>
<feature type="signal peptide" evidence="1">
    <location>
        <begin position="1"/>
        <end position="21"/>
    </location>
</feature>
<accession>A0ABU8CCW9</accession>
<dbReference type="InterPro" id="IPR012338">
    <property type="entry name" value="Beta-lactam/transpept-like"/>
</dbReference>
<feature type="domain" description="Beta-lactamase-related" evidence="2">
    <location>
        <begin position="114"/>
        <end position="398"/>
    </location>
</feature>
<dbReference type="RefSeq" id="WP_335737810.1">
    <property type="nucleotide sequence ID" value="NZ_JALAAR010000026.1"/>
</dbReference>
<keyword evidence="4" id="KW-1185">Reference proteome</keyword>
<protein>
    <submittedName>
        <fullName evidence="3">Beta-lactamase family protein</fullName>
    </submittedName>
</protein>
<proteinExistence type="predicted"/>
<evidence type="ECO:0000259" key="2">
    <source>
        <dbReference type="Pfam" id="PF00144"/>
    </source>
</evidence>
<dbReference type="SUPFAM" id="SSF56601">
    <property type="entry name" value="beta-lactamase/transpeptidase-like"/>
    <property type="match status" value="1"/>
</dbReference>
<dbReference type="PANTHER" id="PTHR43283">
    <property type="entry name" value="BETA-LACTAMASE-RELATED"/>
    <property type="match status" value="1"/>
</dbReference>
<comment type="caution">
    <text evidence="3">The sequence shown here is derived from an EMBL/GenBank/DDBJ whole genome shotgun (WGS) entry which is preliminary data.</text>
</comment>
<dbReference type="EMBL" id="JALAAR010000026">
    <property type="protein sequence ID" value="MEH8019415.1"/>
    <property type="molecule type" value="Genomic_DNA"/>
</dbReference>
<evidence type="ECO:0000313" key="3">
    <source>
        <dbReference type="EMBL" id="MEH8019415.1"/>
    </source>
</evidence>
<keyword evidence="1" id="KW-0732">Signal</keyword>
<dbReference type="InterPro" id="IPR001466">
    <property type="entry name" value="Beta-lactam-related"/>
</dbReference>
<evidence type="ECO:0000313" key="4">
    <source>
        <dbReference type="Proteomes" id="UP001375382"/>
    </source>
</evidence>
<dbReference type="PANTHER" id="PTHR43283:SF14">
    <property type="entry name" value="BLL8153 PROTEIN"/>
    <property type="match status" value="1"/>
</dbReference>
<feature type="chain" id="PRO_5046316707" evidence="1">
    <location>
        <begin position="22"/>
        <end position="408"/>
    </location>
</feature>
<dbReference type="Pfam" id="PF00144">
    <property type="entry name" value="Beta-lactamase"/>
    <property type="match status" value="1"/>
</dbReference>
<reference evidence="3 4" key="1">
    <citation type="journal article" date="2023" name="Ecotoxicol. Environ. Saf.">
        <title>Mercury remediation potential of mercury-resistant strain Rheinheimera metallidurans sp. nov. isolated from a municipal waste dumping site.</title>
        <authorList>
            <person name="Yadav V."/>
            <person name="Manjhi A."/>
            <person name="Vadakedath N."/>
        </authorList>
    </citation>
    <scope>NUCLEOTIDE SEQUENCE [LARGE SCALE GENOMIC DNA]</scope>
    <source>
        <strain evidence="3 4">E-49</strain>
    </source>
</reference>
<name>A0ABU8CCW9_9GAMM</name>